<accession>A0ABX6Q0W0</accession>
<dbReference type="EMBL" id="CP054614">
    <property type="protein sequence ID" value="QKS55767.1"/>
    <property type="molecule type" value="Genomic_DNA"/>
</dbReference>
<dbReference type="Proteomes" id="UP000509327">
    <property type="component" value="Chromosome"/>
</dbReference>
<reference evidence="2 3" key="1">
    <citation type="submission" date="2020-06" db="EMBL/GenBank/DDBJ databases">
        <title>Complete genome of Paenibacillus barcinonensis KACC11450.</title>
        <authorList>
            <person name="Kim M."/>
            <person name="Park Y.-J."/>
            <person name="Shin J.-H."/>
        </authorList>
    </citation>
    <scope>NUCLEOTIDE SEQUENCE [LARGE SCALE GENOMIC DNA]</scope>
    <source>
        <strain evidence="2 3">KACC11450</strain>
    </source>
</reference>
<name>A0ABX6Q0W0_PAEBA</name>
<dbReference type="InterPro" id="IPR051158">
    <property type="entry name" value="Metallophosphoesterase_sf"/>
</dbReference>
<evidence type="ECO:0000313" key="2">
    <source>
        <dbReference type="EMBL" id="QKS55767.1"/>
    </source>
</evidence>
<organism evidence="2 3">
    <name type="scientific">Paenibacillus barcinonensis</name>
    <dbReference type="NCBI Taxonomy" id="198119"/>
    <lineage>
        <taxon>Bacteria</taxon>
        <taxon>Bacillati</taxon>
        <taxon>Bacillota</taxon>
        <taxon>Bacilli</taxon>
        <taxon>Bacillales</taxon>
        <taxon>Paenibacillaceae</taxon>
        <taxon>Paenibacillus</taxon>
    </lineage>
</organism>
<feature type="domain" description="Calcineurin-like phosphoesterase" evidence="1">
    <location>
        <begin position="49"/>
        <end position="198"/>
    </location>
</feature>
<dbReference type="SUPFAM" id="SSF56300">
    <property type="entry name" value="Metallo-dependent phosphatases"/>
    <property type="match status" value="1"/>
</dbReference>
<proteinExistence type="predicted"/>
<evidence type="ECO:0000259" key="1">
    <source>
        <dbReference type="Pfam" id="PF00149"/>
    </source>
</evidence>
<dbReference type="InterPro" id="IPR004843">
    <property type="entry name" value="Calcineurin-like_PHP"/>
</dbReference>
<dbReference type="PANTHER" id="PTHR31302:SF32">
    <property type="entry name" value="PHOSPHOESTERASE"/>
    <property type="match status" value="1"/>
</dbReference>
<dbReference type="Pfam" id="PF00149">
    <property type="entry name" value="Metallophos"/>
    <property type="match status" value="1"/>
</dbReference>
<keyword evidence="3" id="KW-1185">Reference proteome</keyword>
<dbReference type="PANTHER" id="PTHR31302">
    <property type="entry name" value="TRANSMEMBRANE PROTEIN WITH METALLOPHOSPHOESTERASE DOMAIN-RELATED"/>
    <property type="match status" value="1"/>
</dbReference>
<sequence>MGMIFTFSIMALTAAAMLLHMWLEARSCDLKQDDVELMNLPSAFDGTAILYISDMHKRLLKTSDIEMCKGKADWVLIGGDIAEEGIPWSIVRHNMSLLSSLAPAFAVYGNHDKKAGSAQLDRILKDSKVLLLQDKTVYLQKGADQLRLVGLDYRSRQSKELLQNLGHHDCTIVLIHDPLEALALEVDADLVLSGHTHGGQLVLPWFGPIFLNRAYRGVASGWFSLKRNKRDIPNGKMLVSRGYGTNHLPLRLGCPAEIHLITLRSPASESPDQ</sequence>
<gene>
    <name evidence="2" type="ORF">HUB98_05140</name>
</gene>
<dbReference type="InterPro" id="IPR029052">
    <property type="entry name" value="Metallo-depent_PP-like"/>
</dbReference>
<protein>
    <submittedName>
        <fullName evidence="2">Metallophosphoesterase</fullName>
    </submittedName>
</protein>
<evidence type="ECO:0000313" key="3">
    <source>
        <dbReference type="Proteomes" id="UP000509327"/>
    </source>
</evidence>
<dbReference type="Gene3D" id="3.60.21.10">
    <property type="match status" value="1"/>
</dbReference>